<organism evidence="3 4">
    <name type="scientific">Mucilaginibacter conchicola</name>
    <dbReference type="NCBI Taxonomy" id="2303333"/>
    <lineage>
        <taxon>Bacteria</taxon>
        <taxon>Pseudomonadati</taxon>
        <taxon>Bacteroidota</taxon>
        <taxon>Sphingobacteriia</taxon>
        <taxon>Sphingobacteriales</taxon>
        <taxon>Sphingobacteriaceae</taxon>
        <taxon>Mucilaginibacter</taxon>
    </lineage>
</organism>
<comment type="caution">
    <text evidence="3">The sequence shown here is derived from an EMBL/GenBank/DDBJ whole genome shotgun (WGS) entry which is preliminary data.</text>
</comment>
<dbReference type="InterPro" id="IPR029052">
    <property type="entry name" value="Metallo-depent_PP-like"/>
</dbReference>
<dbReference type="OrthoDB" id="9813918at2"/>
<proteinExistence type="inferred from homology"/>
<dbReference type="GO" id="GO:0005737">
    <property type="term" value="C:cytoplasm"/>
    <property type="evidence" value="ECO:0007669"/>
    <property type="project" value="TreeGrafter"/>
</dbReference>
<dbReference type="PANTHER" id="PTHR42850">
    <property type="entry name" value="METALLOPHOSPHOESTERASE"/>
    <property type="match status" value="1"/>
</dbReference>
<evidence type="ECO:0000313" key="3">
    <source>
        <dbReference type="EMBL" id="RFZ91218.1"/>
    </source>
</evidence>
<feature type="domain" description="Calcineurin-like phosphoesterase" evidence="2">
    <location>
        <begin position="2"/>
        <end position="203"/>
    </location>
</feature>
<dbReference type="PIRSF" id="PIRSF000883">
    <property type="entry name" value="Pesterase_MJ0912"/>
    <property type="match status" value="1"/>
</dbReference>
<dbReference type="InterPro" id="IPR011152">
    <property type="entry name" value="Pesterase_MJ0912"/>
</dbReference>
<dbReference type="RefSeq" id="WP_117393429.1">
    <property type="nucleotide sequence ID" value="NZ_QWDC01000003.1"/>
</dbReference>
<keyword evidence="4" id="KW-1185">Reference proteome</keyword>
<reference evidence="3 4" key="1">
    <citation type="submission" date="2018-08" db="EMBL/GenBank/DDBJ databases">
        <title>Mucilaginibacter sp. MYSH2.</title>
        <authorList>
            <person name="Seo T."/>
        </authorList>
    </citation>
    <scope>NUCLEOTIDE SEQUENCE [LARGE SCALE GENOMIC DNA]</scope>
    <source>
        <strain evidence="3 4">MYSH2</strain>
    </source>
</reference>
<dbReference type="EMBL" id="QWDC01000003">
    <property type="protein sequence ID" value="RFZ91218.1"/>
    <property type="molecule type" value="Genomic_DNA"/>
</dbReference>
<dbReference type="InterPro" id="IPR024654">
    <property type="entry name" value="Calcineurin-like_PHP_lpxH"/>
</dbReference>
<dbReference type="SUPFAM" id="SSF56300">
    <property type="entry name" value="Metallo-dependent phosphatases"/>
    <property type="match status" value="1"/>
</dbReference>
<evidence type="ECO:0000259" key="2">
    <source>
        <dbReference type="Pfam" id="PF12850"/>
    </source>
</evidence>
<sequence>MLKIAIISDIHGNLPALTAVLNDIDRKKISQIYCLGDLVDFAPWPNEVISAIRQREIPCIMGNHDERIAFDLPIVPLKKHGPDETEARILALQLTKETISPDNRSYLGSLPRQLILRSENRLNIPDILLVHGSPRSNDEYIYENHPADDIRLMLEEQKAGVLIAGHTHVPYIRKTPFLVVNAGSVGRSKVSKGLAAYLILTIGDEIIPEIIRIPYPVGETISAIEHSPIPDFYAEFLKNGL</sequence>
<dbReference type="PANTHER" id="PTHR42850:SF2">
    <property type="entry name" value="BLL5683 PROTEIN"/>
    <property type="match status" value="1"/>
</dbReference>
<evidence type="ECO:0000313" key="4">
    <source>
        <dbReference type="Proteomes" id="UP000264217"/>
    </source>
</evidence>
<gene>
    <name evidence="3" type="ORF">D0C36_19980</name>
</gene>
<dbReference type="Gene3D" id="3.60.21.10">
    <property type="match status" value="1"/>
</dbReference>
<dbReference type="Pfam" id="PF12850">
    <property type="entry name" value="Metallophos_2"/>
    <property type="match status" value="1"/>
</dbReference>
<dbReference type="Proteomes" id="UP000264217">
    <property type="component" value="Unassembled WGS sequence"/>
</dbReference>
<evidence type="ECO:0000256" key="1">
    <source>
        <dbReference type="ARBA" id="ARBA00008950"/>
    </source>
</evidence>
<protein>
    <submittedName>
        <fullName evidence="3">Metallophosphoesterase</fullName>
    </submittedName>
</protein>
<comment type="similarity">
    <text evidence="1">Belongs to the metallophosphoesterase superfamily. YfcE family.</text>
</comment>
<dbReference type="GO" id="GO:0016791">
    <property type="term" value="F:phosphatase activity"/>
    <property type="evidence" value="ECO:0007669"/>
    <property type="project" value="TreeGrafter"/>
</dbReference>
<dbReference type="InterPro" id="IPR050126">
    <property type="entry name" value="Ap4A_hydrolase"/>
</dbReference>
<name>A0A372NQU6_9SPHI</name>
<dbReference type="AlphaFoldDB" id="A0A372NQU6"/>
<accession>A0A372NQU6</accession>
<dbReference type="CDD" id="cd00838">
    <property type="entry name" value="MPP_superfamily"/>
    <property type="match status" value="1"/>
</dbReference>